<dbReference type="GO" id="GO:0030288">
    <property type="term" value="C:outer membrane-bounded periplasmic space"/>
    <property type="evidence" value="ECO:0007669"/>
    <property type="project" value="TreeGrafter"/>
</dbReference>
<dbReference type="GO" id="GO:0006508">
    <property type="term" value="P:proteolysis"/>
    <property type="evidence" value="ECO:0007669"/>
    <property type="project" value="UniProtKB-KW"/>
</dbReference>
<evidence type="ECO:0000313" key="9">
    <source>
        <dbReference type="Proteomes" id="UP000323166"/>
    </source>
</evidence>
<dbReference type="Pfam" id="PF03572">
    <property type="entry name" value="Peptidase_S41"/>
    <property type="match status" value="1"/>
</dbReference>
<dbReference type="Pfam" id="PF22694">
    <property type="entry name" value="CtpB_N-like"/>
    <property type="match status" value="1"/>
</dbReference>
<dbReference type="CDD" id="cd06782">
    <property type="entry name" value="cpPDZ_CPP-like"/>
    <property type="match status" value="1"/>
</dbReference>
<dbReference type="FunFam" id="2.30.42.10:FF:000063">
    <property type="entry name" value="Peptidase, S41 family"/>
    <property type="match status" value="1"/>
</dbReference>
<dbReference type="PROSITE" id="PS50106">
    <property type="entry name" value="PDZ"/>
    <property type="match status" value="1"/>
</dbReference>
<feature type="transmembrane region" description="Helical" evidence="6">
    <location>
        <begin position="12"/>
        <end position="33"/>
    </location>
</feature>
<dbReference type="InterPro" id="IPR001478">
    <property type="entry name" value="PDZ"/>
</dbReference>
<keyword evidence="6" id="KW-0472">Membrane</keyword>
<keyword evidence="6" id="KW-0812">Transmembrane</keyword>
<evidence type="ECO:0000313" key="8">
    <source>
        <dbReference type="EMBL" id="TYO94821.1"/>
    </source>
</evidence>
<comment type="similarity">
    <text evidence="1 5">Belongs to the peptidase S41A family.</text>
</comment>
<accession>A0A5S4ZQD8</accession>
<dbReference type="SUPFAM" id="SSF50156">
    <property type="entry name" value="PDZ domain-like"/>
    <property type="match status" value="1"/>
</dbReference>
<dbReference type="RefSeq" id="WP_166512071.1">
    <property type="nucleotide sequence ID" value="NZ_VNHM01000011.1"/>
</dbReference>
<gene>
    <name evidence="8" type="ORF">LX24_02074</name>
</gene>
<keyword evidence="4 5" id="KW-0720">Serine protease</keyword>
<dbReference type="SUPFAM" id="SSF52096">
    <property type="entry name" value="ClpP/crotonase"/>
    <property type="match status" value="1"/>
</dbReference>
<protein>
    <submittedName>
        <fullName evidence="8">Carboxyl-terminal processing protease</fullName>
    </submittedName>
</protein>
<dbReference type="PANTHER" id="PTHR32060">
    <property type="entry name" value="TAIL-SPECIFIC PROTEASE"/>
    <property type="match status" value="1"/>
</dbReference>
<proteinExistence type="inferred from homology"/>
<dbReference type="InterPro" id="IPR036034">
    <property type="entry name" value="PDZ_sf"/>
</dbReference>
<evidence type="ECO:0000256" key="4">
    <source>
        <dbReference type="ARBA" id="ARBA00022825"/>
    </source>
</evidence>
<evidence type="ECO:0000256" key="2">
    <source>
        <dbReference type="ARBA" id="ARBA00022670"/>
    </source>
</evidence>
<dbReference type="SMART" id="SM00245">
    <property type="entry name" value="TSPc"/>
    <property type="match status" value="1"/>
</dbReference>
<dbReference type="InterPro" id="IPR005151">
    <property type="entry name" value="Tail-specific_protease"/>
</dbReference>
<evidence type="ECO:0000259" key="7">
    <source>
        <dbReference type="PROSITE" id="PS50106"/>
    </source>
</evidence>
<sequence length="383" mass="41514">MNGYRYKSGGIPRWITVLVLVFFALFVLAGSIIGSNYKQIGNLIKVISLVRTQYIEPVETTTLVDGAMRGIVDSLQDPYSVYLDAQTFKRLREQISGSFGGLGILVGLNKEELLTVVRVYEDTPAAGEGMQAGDIIIEIDGRDAQGLDLDTAIGLMRGPVGSEINLSVIREGEPDPLEFTITRREISVPSVEGRILPHTHIGYVSVSQFNEKTPDEMLQVLADLKDQGMRGIILDLRDNPGGELTAATRVADNFVPEGPIVYIDYRTGAEDVRKADDNYLGLPLAVLVNGASASAAEILAGAVKDTGVGVLVGTRTFGKGIVQTVFALDNNAGLKLTTARYLTPRKNDIHKKGVQPDVVVENLPDRPGDEQLNKAIELVERQL</sequence>
<dbReference type="GO" id="GO:0007165">
    <property type="term" value="P:signal transduction"/>
    <property type="evidence" value="ECO:0007669"/>
    <property type="project" value="TreeGrafter"/>
</dbReference>
<keyword evidence="6" id="KW-1133">Transmembrane helix</keyword>
<dbReference type="Gene3D" id="3.30.750.44">
    <property type="match status" value="1"/>
</dbReference>
<evidence type="ECO:0000256" key="1">
    <source>
        <dbReference type="ARBA" id="ARBA00009179"/>
    </source>
</evidence>
<dbReference type="GO" id="GO:0004175">
    <property type="term" value="F:endopeptidase activity"/>
    <property type="evidence" value="ECO:0007669"/>
    <property type="project" value="TreeGrafter"/>
</dbReference>
<dbReference type="Gene3D" id="3.90.226.10">
    <property type="entry name" value="2-enoyl-CoA Hydratase, Chain A, domain 1"/>
    <property type="match status" value="1"/>
</dbReference>
<evidence type="ECO:0000256" key="5">
    <source>
        <dbReference type="RuleBase" id="RU004404"/>
    </source>
</evidence>
<dbReference type="InterPro" id="IPR041489">
    <property type="entry name" value="PDZ_6"/>
</dbReference>
<evidence type="ECO:0000256" key="3">
    <source>
        <dbReference type="ARBA" id="ARBA00022801"/>
    </source>
</evidence>
<dbReference type="CDD" id="cd07560">
    <property type="entry name" value="Peptidase_S41_CPP"/>
    <property type="match status" value="1"/>
</dbReference>
<dbReference type="PANTHER" id="PTHR32060:SF30">
    <property type="entry name" value="CARBOXY-TERMINAL PROCESSING PROTEASE CTPA"/>
    <property type="match status" value="1"/>
</dbReference>
<keyword evidence="2 5" id="KW-0645">Protease</keyword>
<dbReference type="NCBIfam" id="TIGR00225">
    <property type="entry name" value="prc"/>
    <property type="match status" value="1"/>
</dbReference>
<dbReference type="GO" id="GO:0008236">
    <property type="term" value="F:serine-type peptidase activity"/>
    <property type="evidence" value="ECO:0007669"/>
    <property type="project" value="UniProtKB-KW"/>
</dbReference>
<dbReference type="Proteomes" id="UP000323166">
    <property type="component" value="Unassembled WGS sequence"/>
</dbReference>
<dbReference type="Gene3D" id="2.30.42.10">
    <property type="match status" value="1"/>
</dbReference>
<feature type="domain" description="PDZ" evidence="7">
    <location>
        <begin position="88"/>
        <end position="157"/>
    </location>
</feature>
<dbReference type="InterPro" id="IPR004447">
    <property type="entry name" value="Peptidase_S41A"/>
</dbReference>
<dbReference type="InterPro" id="IPR055210">
    <property type="entry name" value="CtpA/B_N"/>
</dbReference>
<dbReference type="EMBL" id="VNHM01000011">
    <property type="protein sequence ID" value="TYO94821.1"/>
    <property type="molecule type" value="Genomic_DNA"/>
</dbReference>
<keyword evidence="9" id="KW-1185">Reference proteome</keyword>
<evidence type="ECO:0000256" key="6">
    <source>
        <dbReference type="SAM" id="Phobius"/>
    </source>
</evidence>
<name>A0A5S4ZQD8_9FIRM</name>
<dbReference type="SMART" id="SM00228">
    <property type="entry name" value="PDZ"/>
    <property type="match status" value="1"/>
</dbReference>
<dbReference type="AlphaFoldDB" id="A0A5S4ZQD8"/>
<keyword evidence="3 5" id="KW-0378">Hydrolase</keyword>
<organism evidence="8 9">
    <name type="scientific">Desulfallas thermosapovorans DSM 6562</name>
    <dbReference type="NCBI Taxonomy" id="1121431"/>
    <lineage>
        <taxon>Bacteria</taxon>
        <taxon>Bacillati</taxon>
        <taxon>Bacillota</taxon>
        <taxon>Clostridia</taxon>
        <taxon>Eubacteriales</taxon>
        <taxon>Desulfallaceae</taxon>
        <taxon>Desulfallas</taxon>
    </lineage>
</organism>
<reference evidence="8 9" key="1">
    <citation type="submission" date="2019-07" db="EMBL/GenBank/DDBJ databases">
        <title>Genomic Encyclopedia of Type Strains, Phase I: the one thousand microbial genomes (KMG-I) project.</title>
        <authorList>
            <person name="Kyrpides N."/>
        </authorList>
    </citation>
    <scope>NUCLEOTIDE SEQUENCE [LARGE SCALE GENOMIC DNA]</scope>
    <source>
        <strain evidence="8 9">DSM 6562</strain>
    </source>
</reference>
<dbReference type="InterPro" id="IPR029045">
    <property type="entry name" value="ClpP/crotonase-like_dom_sf"/>
</dbReference>
<dbReference type="Pfam" id="PF17820">
    <property type="entry name" value="PDZ_6"/>
    <property type="match status" value="1"/>
</dbReference>
<comment type="caution">
    <text evidence="8">The sequence shown here is derived from an EMBL/GenBank/DDBJ whole genome shotgun (WGS) entry which is preliminary data.</text>
</comment>